<feature type="domain" description="Matrin-type" evidence="8">
    <location>
        <begin position="11"/>
        <end position="42"/>
    </location>
</feature>
<comment type="subcellular location">
    <subcellularLocation>
        <location evidence="1">Nucleus</location>
    </subcellularLocation>
</comment>
<accession>A0A8H6MCY4</accession>
<dbReference type="AlphaFoldDB" id="A0A8H6MCY4"/>
<dbReference type="PANTHER" id="PTHR13173:SF10">
    <property type="entry name" value="WW DOMAIN-BINDING PROTEIN 4"/>
    <property type="match status" value="1"/>
</dbReference>
<feature type="compositionally biased region" description="Pro residues" evidence="7">
    <location>
        <begin position="335"/>
        <end position="345"/>
    </location>
</feature>
<dbReference type="OrthoDB" id="191651at2759"/>
<feature type="compositionally biased region" description="Basic and acidic residues" evidence="7">
    <location>
        <begin position="224"/>
        <end position="239"/>
    </location>
</feature>
<feature type="region of interest" description="Disordered" evidence="7">
    <location>
        <begin position="139"/>
        <end position="193"/>
    </location>
</feature>
<keyword evidence="3" id="KW-0863">Zinc-finger</keyword>
<feature type="compositionally biased region" description="Basic and acidic residues" evidence="7">
    <location>
        <begin position="324"/>
        <end position="333"/>
    </location>
</feature>
<dbReference type="InterPro" id="IPR013085">
    <property type="entry name" value="U1-CZ_Znf_C2H2"/>
</dbReference>
<dbReference type="SUPFAM" id="SSF57667">
    <property type="entry name" value="beta-beta-alpha zinc fingers"/>
    <property type="match status" value="1"/>
</dbReference>
<proteinExistence type="predicted"/>
<dbReference type="SMART" id="SM00451">
    <property type="entry name" value="ZnF_U1"/>
    <property type="match status" value="1"/>
</dbReference>
<sequence length="363" mass="39461">MSEYWVSKKKYFCKYCEIYIADDAPSRNHHESGMRHKGNLERFIRGIYKTGEKRKKDLEEEKREMARVEQLANAAFAQDVGAGRATAVAGPSTASRRPTADLKPSNPYANYSTAESLGYEDPDAERLAREAEIRRSQGVAGEWEVISTTPTPAPDRVKEEGDGAEGGDVKPDVASIGDKRPAESTGFADHEDTRSFKLRKKTLGAGLGEVYDPGLIPIKVKKRAEEVKKEEEVVPKSEDQALPPPPTWAPIQLKPGTSSKVKEEDAGNTTVKQEPETSAPSSSGSKWVKTSWGEAAPSGPRPPPPPPPAPAETATTDLAAAEVLKVKEEEDTKPVIPPASEPPAPMFKKRKAPASSARGRRPM</sequence>
<evidence type="ECO:0000256" key="3">
    <source>
        <dbReference type="ARBA" id="ARBA00022771"/>
    </source>
</evidence>
<dbReference type="Gene3D" id="3.30.160.60">
    <property type="entry name" value="Classic Zinc Finger"/>
    <property type="match status" value="1"/>
</dbReference>
<keyword evidence="10" id="KW-1185">Reference proteome</keyword>
<dbReference type="PROSITE" id="PS50171">
    <property type="entry name" value="ZF_MATRIN"/>
    <property type="match status" value="1"/>
</dbReference>
<feature type="coiled-coil region" evidence="6">
    <location>
        <begin position="48"/>
        <end position="78"/>
    </location>
</feature>
<organism evidence="9 10">
    <name type="scientific">Ephemerocybe angulata</name>
    <dbReference type="NCBI Taxonomy" id="980116"/>
    <lineage>
        <taxon>Eukaryota</taxon>
        <taxon>Fungi</taxon>
        <taxon>Dikarya</taxon>
        <taxon>Basidiomycota</taxon>
        <taxon>Agaricomycotina</taxon>
        <taxon>Agaricomycetes</taxon>
        <taxon>Agaricomycetidae</taxon>
        <taxon>Agaricales</taxon>
        <taxon>Agaricineae</taxon>
        <taxon>Psathyrellaceae</taxon>
        <taxon>Ephemerocybe</taxon>
    </lineage>
</organism>
<dbReference type="InterPro" id="IPR003604">
    <property type="entry name" value="Matrin/U1-like-C_Znf_C2H2"/>
</dbReference>
<dbReference type="EMBL" id="JACGCI010000010">
    <property type="protein sequence ID" value="KAF6761254.1"/>
    <property type="molecule type" value="Genomic_DNA"/>
</dbReference>
<feature type="compositionally biased region" description="Basic residues" evidence="7">
    <location>
        <begin position="347"/>
        <end position="363"/>
    </location>
</feature>
<feature type="region of interest" description="Disordered" evidence="7">
    <location>
        <begin position="224"/>
        <end position="363"/>
    </location>
</feature>
<comment type="caution">
    <text evidence="9">The sequence shown here is derived from an EMBL/GenBank/DDBJ whole genome shotgun (WGS) entry which is preliminary data.</text>
</comment>
<evidence type="ECO:0000313" key="10">
    <source>
        <dbReference type="Proteomes" id="UP000521943"/>
    </source>
</evidence>
<dbReference type="InterPro" id="IPR000690">
    <property type="entry name" value="Matrin/U1-C_Znf_C2H2"/>
</dbReference>
<dbReference type="InterPro" id="IPR036236">
    <property type="entry name" value="Znf_C2H2_sf"/>
</dbReference>
<dbReference type="Pfam" id="PF06220">
    <property type="entry name" value="zf-U1"/>
    <property type="match status" value="1"/>
</dbReference>
<dbReference type="Proteomes" id="UP000521943">
    <property type="component" value="Unassembled WGS sequence"/>
</dbReference>
<dbReference type="GO" id="GO:0008270">
    <property type="term" value="F:zinc ion binding"/>
    <property type="evidence" value="ECO:0007669"/>
    <property type="project" value="UniProtKB-KW"/>
</dbReference>
<gene>
    <name evidence="9" type="ORF">DFP72DRAFT_35598</name>
</gene>
<protein>
    <recommendedName>
        <fullName evidence="8">Matrin-type domain-containing protein</fullName>
    </recommendedName>
</protein>
<feature type="region of interest" description="Disordered" evidence="7">
    <location>
        <begin position="87"/>
        <end position="115"/>
    </location>
</feature>
<dbReference type="InterPro" id="IPR040023">
    <property type="entry name" value="WBP4"/>
</dbReference>
<evidence type="ECO:0000256" key="4">
    <source>
        <dbReference type="ARBA" id="ARBA00022833"/>
    </source>
</evidence>
<feature type="compositionally biased region" description="Low complexity" evidence="7">
    <location>
        <begin position="311"/>
        <end position="323"/>
    </location>
</feature>
<evidence type="ECO:0000256" key="6">
    <source>
        <dbReference type="SAM" id="Coils"/>
    </source>
</evidence>
<keyword evidence="4" id="KW-0862">Zinc</keyword>
<name>A0A8H6MCY4_9AGAR</name>
<dbReference type="GO" id="GO:0000398">
    <property type="term" value="P:mRNA splicing, via spliceosome"/>
    <property type="evidence" value="ECO:0007669"/>
    <property type="project" value="InterPro"/>
</dbReference>
<evidence type="ECO:0000256" key="1">
    <source>
        <dbReference type="ARBA" id="ARBA00004123"/>
    </source>
</evidence>
<dbReference type="GO" id="GO:0003723">
    <property type="term" value="F:RNA binding"/>
    <property type="evidence" value="ECO:0007669"/>
    <property type="project" value="TreeGrafter"/>
</dbReference>
<evidence type="ECO:0000313" key="9">
    <source>
        <dbReference type="EMBL" id="KAF6761254.1"/>
    </source>
</evidence>
<evidence type="ECO:0000256" key="2">
    <source>
        <dbReference type="ARBA" id="ARBA00022723"/>
    </source>
</evidence>
<keyword evidence="2" id="KW-0479">Metal-binding</keyword>
<feature type="compositionally biased region" description="Pro residues" evidence="7">
    <location>
        <begin position="299"/>
        <end position="310"/>
    </location>
</feature>
<reference evidence="9 10" key="1">
    <citation type="submission" date="2020-07" db="EMBL/GenBank/DDBJ databases">
        <title>Comparative genomics of pyrophilous fungi reveals a link between fire events and developmental genes.</title>
        <authorList>
            <consortium name="DOE Joint Genome Institute"/>
            <person name="Steindorff A.S."/>
            <person name="Carver A."/>
            <person name="Calhoun S."/>
            <person name="Stillman K."/>
            <person name="Liu H."/>
            <person name="Lipzen A."/>
            <person name="Pangilinan J."/>
            <person name="Labutti K."/>
            <person name="Bruns T.D."/>
            <person name="Grigoriev I.V."/>
        </authorList>
    </citation>
    <scope>NUCLEOTIDE SEQUENCE [LARGE SCALE GENOMIC DNA]</scope>
    <source>
        <strain evidence="9 10">CBS 144469</strain>
    </source>
</reference>
<evidence type="ECO:0000259" key="8">
    <source>
        <dbReference type="PROSITE" id="PS50171"/>
    </source>
</evidence>
<feature type="compositionally biased region" description="Polar residues" evidence="7">
    <location>
        <begin position="267"/>
        <end position="285"/>
    </location>
</feature>
<keyword evidence="5" id="KW-0539">Nucleus</keyword>
<dbReference type="PANTHER" id="PTHR13173">
    <property type="entry name" value="WW DOMAIN BINDING PROTEIN 4"/>
    <property type="match status" value="1"/>
</dbReference>
<evidence type="ECO:0000256" key="7">
    <source>
        <dbReference type="SAM" id="MobiDB-lite"/>
    </source>
</evidence>
<evidence type="ECO:0000256" key="5">
    <source>
        <dbReference type="ARBA" id="ARBA00023242"/>
    </source>
</evidence>
<feature type="compositionally biased region" description="Basic and acidic residues" evidence="7">
    <location>
        <begin position="155"/>
        <end position="193"/>
    </location>
</feature>
<dbReference type="GO" id="GO:0071011">
    <property type="term" value="C:precatalytic spliceosome"/>
    <property type="evidence" value="ECO:0007669"/>
    <property type="project" value="TreeGrafter"/>
</dbReference>
<keyword evidence="6" id="KW-0175">Coiled coil</keyword>